<feature type="region of interest" description="Disordered" evidence="1">
    <location>
        <begin position="277"/>
        <end position="364"/>
    </location>
</feature>
<dbReference type="OrthoDB" id="3924764at2759"/>
<feature type="compositionally biased region" description="Basic and acidic residues" evidence="1">
    <location>
        <begin position="277"/>
        <end position="296"/>
    </location>
</feature>
<name>A0A9P4WXH6_9PLEO</name>
<keyword evidence="2" id="KW-0732">Signal</keyword>
<protein>
    <submittedName>
        <fullName evidence="3">Uncharacterized protein</fullName>
    </submittedName>
</protein>
<comment type="caution">
    <text evidence="3">The sequence shown here is derived from an EMBL/GenBank/DDBJ whole genome shotgun (WGS) entry which is preliminary data.</text>
</comment>
<dbReference type="EMBL" id="SWKV01000008">
    <property type="protein sequence ID" value="KAF3044603.1"/>
    <property type="molecule type" value="Genomic_DNA"/>
</dbReference>
<reference evidence="3" key="1">
    <citation type="submission" date="2019-04" db="EMBL/GenBank/DDBJ databases">
        <title>Sequencing of skin fungus with MAO and IRED activity.</title>
        <authorList>
            <person name="Marsaioli A.J."/>
            <person name="Bonatto J.M.C."/>
            <person name="Reis Junior O."/>
        </authorList>
    </citation>
    <scope>NUCLEOTIDE SEQUENCE</scope>
    <source>
        <strain evidence="3">28M1</strain>
    </source>
</reference>
<feature type="region of interest" description="Disordered" evidence="1">
    <location>
        <begin position="217"/>
        <end position="238"/>
    </location>
</feature>
<evidence type="ECO:0000313" key="3">
    <source>
        <dbReference type="EMBL" id="KAF3044603.1"/>
    </source>
</evidence>
<dbReference type="Proteomes" id="UP000758155">
    <property type="component" value="Unassembled WGS sequence"/>
</dbReference>
<dbReference type="AlphaFoldDB" id="A0A9P4WXH6"/>
<gene>
    <name evidence="3" type="ORF">E8E12_002353</name>
</gene>
<accession>A0A9P4WXH6</accession>
<proteinExistence type="predicted"/>
<organism evidence="3 4">
    <name type="scientific">Didymella heteroderae</name>
    <dbReference type="NCBI Taxonomy" id="1769908"/>
    <lineage>
        <taxon>Eukaryota</taxon>
        <taxon>Fungi</taxon>
        <taxon>Dikarya</taxon>
        <taxon>Ascomycota</taxon>
        <taxon>Pezizomycotina</taxon>
        <taxon>Dothideomycetes</taxon>
        <taxon>Pleosporomycetidae</taxon>
        <taxon>Pleosporales</taxon>
        <taxon>Pleosporineae</taxon>
        <taxon>Didymellaceae</taxon>
        <taxon>Didymella</taxon>
    </lineage>
</organism>
<evidence type="ECO:0000313" key="4">
    <source>
        <dbReference type="Proteomes" id="UP000758155"/>
    </source>
</evidence>
<feature type="compositionally biased region" description="Polar residues" evidence="1">
    <location>
        <begin position="321"/>
        <end position="332"/>
    </location>
</feature>
<feature type="region of interest" description="Disordered" evidence="1">
    <location>
        <begin position="154"/>
        <end position="179"/>
    </location>
</feature>
<keyword evidence="4" id="KW-1185">Reference proteome</keyword>
<evidence type="ECO:0000256" key="1">
    <source>
        <dbReference type="SAM" id="MobiDB-lite"/>
    </source>
</evidence>
<sequence length="364" mass="37514">MRIGSILTFLLVGLGSTGPARRDCGLRKCYDAVNKCGKRYGGCWTECANGVRELPTFTVPLCSSKFKPAVSTGKRYPVQTSGTNLPSVTSTAESLITTPPSPYHTKAPRSVRSRTCSPLWLCIDNLAVCGNSTQMYGGCYDVCTSRPPYTSPPCSLSSSTTDIGSSSTESIFSTTEPGYAIPTPAPKPGVAYTTDAPADSIAPAVDDSRALVMAEMPTSDASAPASGSPTASAPTPDAGELRIANVPAEQAAPTDEASEPIEAPPSLRGAAIAKLLADKDRKPKTENKPCWDDPSCKEVQLGIPSPLPSSVEASPGAAATPTAQSTPESSTELPADAPVETSSDLPAVTPTDTPTDTSGEPSVA</sequence>
<feature type="compositionally biased region" description="Low complexity" evidence="1">
    <location>
        <begin position="154"/>
        <end position="176"/>
    </location>
</feature>
<feature type="signal peptide" evidence="2">
    <location>
        <begin position="1"/>
        <end position="22"/>
    </location>
</feature>
<evidence type="ECO:0000256" key="2">
    <source>
        <dbReference type="SAM" id="SignalP"/>
    </source>
</evidence>
<feature type="chain" id="PRO_5040224795" evidence="2">
    <location>
        <begin position="23"/>
        <end position="364"/>
    </location>
</feature>